<dbReference type="Gene3D" id="2.130.10.10">
    <property type="entry name" value="YVTN repeat-like/Quinoprotein amine dehydrogenase"/>
    <property type="match status" value="1"/>
</dbReference>
<dbReference type="AlphaFoldDB" id="A0A9P8PVR8"/>
<evidence type="ECO:0000256" key="2">
    <source>
        <dbReference type="ARBA" id="ARBA00022737"/>
    </source>
</evidence>
<dbReference type="OrthoDB" id="10262475at2759"/>
<dbReference type="Proteomes" id="UP000769528">
    <property type="component" value="Unassembled WGS sequence"/>
</dbReference>
<dbReference type="InterPro" id="IPR015943">
    <property type="entry name" value="WD40/YVTN_repeat-like_dom_sf"/>
</dbReference>
<keyword evidence="1 3" id="KW-0853">WD repeat</keyword>
<dbReference type="PROSITE" id="PS50082">
    <property type="entry name" value="WD_REPEATS_2"/>
    <property type="match status" value="2"/>
</dbReference>
<gene>
    <name evidence="4" type="ORF">WICMUC_001058</name>
</gene>
<evidence type="ECO:0000313" key="5">
    <source>
        <dbReference type="Proteomes" id="UP000769528"/>
    </source>
</evidence>
<evidence type="ECO:0000256" key="3">
    <source>
        <dbReference type="PROSITE-ProRule" id="PRU00221"/>
    </source>
</evidence>
<evidence type="ECO:0000313" key="4">
    <source>
        <dbReference type="EMBL" id="KAH3679318.1"/>
    </source>
</evidence>
<keyword evidence="5" id="KW-1185">Reference proteome</keyword>
<dbReference type="Pfam" id="PF00400">
    <property type="entry name" value="WD40"/>
    <property type="match status" value="3"/>
</dbReference>
<evidence type="ECO:0000256" key="1">
    <source>
        <dbReference type="ARBA" id="ARBA00022574"/>
    </source>
</evidence>
<reference evidence="4" key="1">
    <citation type="journal article" date="2021" name="Open Biol.">
        <title>Shared evolutionary footprints suggest mitochondrial oxidative damage underlies multiple complex I losses in fungi.</title>
        <authorList>
            <person name="Schikora-Tamarit M.A."/>
            <person name="Marcet-Houben M."/>
            <person name="Nosek J."/>
            <person name="Gabaldon T."/>
        </authorList>
    </citation>
    <scope>NUCLEOTIDE SEQUENCE</scope>
    <source>
        <strain evidence="4">CBS6341</strain>
    </source>
</reference>
<proteinExistence type="predicted"/>
<name>A0A9P8PVR8_9ASCO</name>
<dbReference type="EMBL" id="JAEUBF010000322">
    <property type="protein sequence ID" value="KAH3679318.1"/>
    <property type="molecule type" value="Genomic_DNA"/>
</dbReference>
<feature type="repeat" description="WD" evidence="3">
    <location>
        <begin position="237"/>
        <end position="271"/>
    </location>
</feature>
<dbReference type="SMART" id="SM00320">
    <property type="entry name" value="WD40"/>
    <property type="match status" value="4"/>
</dbReference>
<comment type="caution">
    <text evidence="4">The sequence shown here is derived from an EMBL/GenBank/DDBJ whole genome shotgun (WGS) entry which is preliminary data.</text>
</comment>
<organism evidence="4 5">
    <name type="scientific">Wickerhamomyces mucosus</name>
    <dbReference type="NCBI Taxonomy" id="1378264"/>
    <lineage>
        <taxon>Eukaryota</taxon>
        <taxon>Fungi</taxon>
        <taxon>Dikarya</taxon>
        <taxon>Ascomycota</taxon>
        <taxon>Saccharomycotina</taxon>
        <taxon>Saccharomycetes</taxon>
        <taxon>Phaffomycetales</taxon>
        <taxon>Wickerhamomycetaceae</taxon>
        <taxon>Wickerhamomyces</taxon>
    </lineage>
</organism>
<feature type="repeat" description="WD" evidence="3">
    <location>
        <begin position="9"/>
        <end position="50"/>
    </location>
</feature>
<protein>
    <recommendedName>
        <fullName evidence="6">Anaphase-promoting complex subunit 4 WD40 domain-containing protein</fullName>
    </recommendedName>
</protein>
<sequence>MSNNIIELQKAPNDIISSIKFSPKNQHLLVGSWDGEINLYDFETKLTSISNDDSITDIIWDKRNLTDSYLSDTSGFIKRIDLENGKSFKIGNQHSKSIQCLQYLQNSNRIASGSWDKTIQLIDPLTSSSSSQPIKLDEKIFTMDSIDNYLVIGTSNRLVYIYDIRNIDEPLQIRESGLKYQTRSIKCMPNAKGYVQSSIEGRIAVEYFDPNPEIQVQKYAFKCHRLNLQDLDLVSPVNALNFHEKFHTLFTGGSDQFVCLWDQNSKKRLKQYPKFDQSIVSLDFKDHYLAIATSDDSFKTRANLNGFNKDSIQPSKLYIKILSEFEGKSKHWVGI</sequence>
<reference evidence="4" key="2">
    <citation type="submission" date="2021-01" db="EMBL/GenBank/DDBJ databases">
        <authorList>
            <person name="Schikora-Tamarit M.A."/>
        </authorList>
    </citation>
    <scope>NUCLEOTIDE SEQUENCE</scope>
    <source>
        <strain evidence="4">CBS6341</strain>
    </source>
</reference>
<keyword evidence="2" id="KW-0677">Repeat</keyword>
<evidence type="ECO:0008006" key="6">
    <source>
        <dbReference type="Google" id="ProtNLM"/>
    </source>
</evidence>
<dbReference type="PANTHER" id="PTHR10971">
    <property type="entry name" value="MRNA EXPORT FACTOR AND BUB3"/>
    <property type="match status" value="1"/>
</dbReference>
<dbReference type="InterPro" id="IPR001680">
    <property type="entry name" value="WD40_rpt"/>
</dbReference>
<dbReference type="SUPFAM" id="SSF50978">
    <property type="entry name" value="WD40 repeat-like"/>
    <property type="match status" value="1"/>
</dbReference>
<dbReference type="InterPro" id="IPR036322">
    <property type="entry name" value="WD40_repeat_dom_sf"/>
</dbReference>
<accession>A0A9P8PVR8</accession>